<dbReference type="Pfam" id="PF25597">
    <property type="entry name" value="SH3_retrovirus"/>
    <property type="match status" value="1"/>
</dbReference>
<dbReference type="EMBL" id="DF973356">
    <property type="protein sequence ID" value="GAU27524.1"/>
    <property type="molecule type" value="Genomic_DNA"/>
</dbReference>
<dbReference type="InterPro" id="IPR029472">
    <property type="entry name" value="Copia-like_N"/>
</dbReference>
<dbReference type="InterPro" id="IPR043502">
    <property type="entry name" value="DNA/RNA_pol_sf"/>
</dbReference>
<evidence type="ECO:0000313" key="2">
    <source>
        <dbReference type="EMBL" id="GAU27524.1"/>
    </source>
</evidence>
<evidence type="ECO:0000313" key="3">
    <source>
        <dbReference type="Proteomes" id="UP000242715"/>
    </source>
</evidence>
<accession>A0A2Z6M540</accession>
<dbReference type="PROSITE" id="PS50994">
    <property type="entry name" value="INTEGRASE"/>
    <property type="match status" value="1"/>
</dbReference>
<organism evidence="2 3">
    <name type="scientific">Trifolium subterraneum</name>
    <name type="common">Subterranean clover</name>
    <dbReference type="NCBI Taxonomy" id="3900"/>
    <lineage>
        <taxon>Eukaryota</taxon>
        <taxon>Viridiplantae</taxon>
        <taxon>Streptophyta</taxon>
        <taxon>Embryophyta</taxon>
        <taxon>Tracheophyta</taxon>
        <taxon>Spermatophyta</taxon>
        <taxon>Magnoliopsida</taxon>
        <taxon>eudicotyledons</taxon>
        <taxon>Gunneridae</taxon>
        <taxon>Pentapetalae</taxon>
        <taxon>rosids</taxon>
        <taxon>fabids</taxon>
        <taxon>Fabales</taxon>
        <taxon>Fabaceae</taxon>
        <taxon>Papilionoideae</taxon>
        <taxon>50 kb inversion clade</taxon>
        <taxon>NPAAA clade</taxon>
        <taxon>Hologalegina</taxon>
        <taxon>IRL clade</taxon>
        <taxon>Trifolieae</taxon>
        <taxon>Trifolium</taxon>
    </lineage>
</organism>
<evidence type="ECO:0000259" key="1">
    <source>
        <dbReference type="PROSITE" id="PS50994"/>
    </source>
</evidence>
<sequence length="1015" mass="115648">MNFIMAPELVDSADDNKQEDHVSKVKETKVTPNPAYHLGSSDNPGTPLVAALLKGENYRTWSRSMRTALRAKTKLGFIDDTVKKPRSNDEDYHLWEKADSMVMAWIINSTYPSLHGSISHASTAKDVWLDLEEHFAQVNAPHIHQLWRTLCLMQKQSDVTVTKYYTQFKCLVDELDGHQPLPECSCGASKRLVQREEDRRVHLFLGGFDNEQYAHVKATILNSEPFPSLRRVFNHIQREELRLMAEKEREVKVESWAAFYSSKGNKRRDGPKSKCEHCRKSGHVKAGCFEIIGYPANWETRRTQYRQLRQGEQSSAHMARVEEGIKKENAETSNLGRALYGMHKGYSNMAGPNLEEEDWIRPSFHLSNNKAEAPFNLIHCDVWGKYHTPSHSGIHYFLTIVDDYTREGILQETSCVATPQQNGHVERKHRHILNVARALRFEANLPIGFWGECIHTATHLINRIPTAANNGITPYEMLYGKAPNYNNLRVMGCLCYVKSPKKLDKFSPRSEKCVFVGYPQGQKGWKVFNLDTREFTISRDVIFHERIFPYASPNDETPTVQINQSLVDISPQEDDKEEIEEASVYDISNEAIHNLKDAGGEEIEEIEVETQAVHEEIEREDSSGEEMEVQIEEETQNVLEEMELPPRTRQPSTRLKDRYCHAASINPSCQTSKSITSSALAANEEPTSYHEAMKHPEWREAMAKELRALEENETWELTTSPKGRKAVGCKWVYKIKYQATGEIEKYKARLVAKGFTQVEGEDYGETFAPVAKMTTIRCLLTVAVAERMGTSSNGCKQCLPTWRTRPHKTDGSVFLTILVYVDDLVIAGNDSFACTKFKKYLSDCFHMKDLGVLKYFLGLELARGSSGMFICQQKYTLDILDECGILGCKPSAFPMEQNHRLALATGPPFSDPSRYRRLVGRLIYLTITRPEITYSVHILSQFMQEPLQAHWEAAMRVLRYLKSSPGQGIILPKENNLELVGFCDSDWAACPLTRRSISGYLMKLGEAPVSWKTKK</sequence>
<feature type="domain" description="Integrase catalytic" evidence="1">
    <location>
        <begin position="378"/>
        <end position="482"/>
    </location>
</feature>
<reference evidence="3" key="1">
    <citation type="journal article" date="2017" name="Front. Plant Sci.">
        <title>Climate Clever Clovers: New Paradigm to Reduce the Environmental Footprint of Ruminants by Breeding Low Methanogenic Forages Utilizing Haplotype Variation.</title>
        <authorList>
            <person name="Kaur P."/>
            <person name="Appels R."/>
            <person name="Bayer P.E."/>
            <person name="Keeble-Gagnere G."/>
            <person name="Wang J."/>
            <person name="Hirakawa H."/>
            <person name="Shirasawa K."/>
            <person name="Vercoe P."/>
            <person name="Stefanova K."/>
            <person name="Durmic Z."/>
            <person name="Nichols P."/>
            <person name="Revell C."/>
            <person name="Isobe S.N."/>
            <person name="Edwards D."/>
            <person name="Erskine W."/>
        </authorList>
    </citation>
    <scope>NUCLEOTIDE SEQUENCE [LARGE SCALE GENOMIC DNA]</scope>
    <source>
        <strain evidence="3">cv. Daliak</strain>
    </source>
</reference>
<name>A0A2Z6M540_TRISU</name>
<dbReference type="PANTHER" id="PTHR11439">
    <property type="entry name" value="GAG-POL-RELATED RETROTRANSPOSON"/>
    <property type="match status" value="1"/>
</dbReference>
<dbReference type="SUPFAM" id="SSF56672">
    <property type="entry name" value="DNA/RNA polymerases"/>
    <property type="match status" value="1"/>
</dbReference>
<dbReference type="GO" id="GO:0003676">
    <property type="term" value="F:nucleic acid binding"/>
    <property type="evidence" value="ECO:0007669"/>
    <property type="project" value="InterPro"/>
</dbReference>
<dbReference type="OrthoDB" id="1750639at2759"/>
<dbReference type="SUPFAM" id="SSF53098">
    <property type="entry name" value="Ribonuclease H-like"/>
    <property type="match status" value="1"/>
</dbReference>
<dbReference type="InterPro" id="IPR001584">
    <property type="entry name" value="Integrase_cat-core"/>
</dbReference>
<gene>
    <name evidence="2" type="ORF">TSUD_147180</name>
</gene>
<dbReference type="Pfam" id="PF07727">
    <property type="entry name" value="RVT_2"/>
    <property type="match status" value="2"/>
</dbReference>
<dbReference type="PANTHER" id="PTHR11439:SF462">
    <property type="match status" value="1"/>
</dbReference>
<dbReference type="Gene3D" id="3.30.420.10">
    <property type="entry name" value="Ribonuclease H-like superfamily/Ribonuclease H"/>
    <property type="match status" value="1"/>
</dbReference>
<protein>
    <recommendedName>
        <fullName evidence="1">Integrase catalytic domain-containing protein</fullName>
    </recommendedName>
</protein>
<proteinExistence type="predicted"/>
<dbReference type="InterPro" id="IPR036397">
    <property type="entry name" value="RNaseH_sf"/>
</dbReference>
<keyword evidence="3" id="KW-1185">Reference proteome</keyword>
<dbReference type="Proteomes" id="UP000242715">
    <property type="component" value="Unassembled WGS sequence"/>
</dbReference>
<dbReference type="InterPro" id="IPR057670">
    <property type="entry name" value="SH3_retrovirus"/>
</dbReference>
<dbReference type="GO" id="GO:0015074">
    <property type="term" value="P:DNA integration"/>
    <property type="evidence" value="ECO:0007669"/>
    <property type="project" value="InterPro"/>
</dbReference>
<dbReference type="Pfam" id="PF14244">
    <property type="entry name" value="Retrotran_gag_3"/>
    <property type="match status" value="1"/>
</dbReference>
<dbReference type="InterPro" id="IPR012337">
    <property type="entry name" value="RNaseH-like_sf"/>
</dbReference>
<dbReference type="InterPro" id="IPR013103">
    <property type="entry name" value="RVT_2"/>
</dbReference>
<dbReference type="AlphaFoldDB" id="A0A2Z6M540"/>